<feature type="domain" description="RING-type" evidence="15">
    <location>
        <begin position="280"/>
        <end position="321"/>
    </location>
</feature>
<keyword evidence="6" id="KW-0479">Metal-binding</keyword>
<evidence type="ECO:0000256" key="1">
    <source>
        <dbReference type="ARBA" id="ARBA00000900"/>
    </source>
</evidence>
<keyword evidence="9" id="KW-0862">Zinc</keyword>
<feature type="transmembrane region" description="Helical" evidence="14">
    <location>
        <begin position="106"/>
        <end position="127"/>
    </location>
</feature>
<keyword evidence="17" id="KW-1185">Reference proteome</keyword>
<evidence type="ECO:0000256" key="8">
    <source>
        <dbReference type="ARBA" id="ARBA00022786"/>
    </source>
</evidence>
<dbReference type="EMBL" id="NBIV01000012">
    <property type="protein sequence ID" value="PXF48714.1"/>
    <property type="molecule type" value="Genomic_DNA"/>
</dbReference>
<evidence type="ECO:0000256" key="10">
    <source>
        <dbReference type="ARBA" id="ARBA00022989"/>
    </source>
</evidence>
<sequence>MADSSADSPALGGASSPDRHNSNLRRRLAAVVTPSSHHPTTSNNHVAHSQDTTSHPSQVHPPQSLPPPPRALNNNFNVRAMAGAMGLGLITAAVGGTYLLSDNDTVFPFAVAACVATFSSVILRLALSGIVGNSQHARARVRHFRPHRHFTGERAAYVRISQRLALMDRDFTDADYELLLDLDNNSQRLRRFLEGASEEAVARLPTFIYQDPEKLRQHKEKALECSDEPETVDEEEPVEQEITDKHVAEVVQPTEEHEGEQLKNPLPQTSELADVTAKHCIICLEDFEHGMKIRTLPCFHRFMAECIDPWLQQQAKCPVCKESIDQGLHTLPPGFT</sequence>
<evidence type="ECO:0000256" key="3">
    <source>
        <dbReference type="ARBA" id="ARBA00012483"/>
    </source>
</evidence>
<dbReference type="CDD" id="cd16454">
    <property type="entry name" value="RING-H2_PA-TM-RING"/>
    <property type="match status" value="1"/>
</dbReference>
<evidence type="ECO:0000256" key="12">
    <source>
        <dbReference type="PROSITE-ProRule" id="PRU00175"/>
    </source>
</evidence>
<evidence type="ECO:0000256" key="6">
    <source>
        <dbReference type="ARBA" id="ARBA00022723"/>
    </source>
</evidence>
<comment type="subcellular location">
    <subcellularLocation>
        <location evidence="2">Membrane</location>
        <topology evidence="2">Multi-pass membrane protein</topology>
    </subcellularLocation>
</comment>
<comment type="caution">
    <text evidence="16">The sequence shown here is derived from an EMBL/GenBank/DDBJ whole genome shotgun (WGS) entry which is preliminary data.</text>
</comment>
<evidence type="ECO:0000256" key="11">
    <source>
        <dbReference type="ARBA" id="ARBA00023136"/>
    </source>
</evidence>
<keyword evidence="10 14" id="KW-1133">Transmembrane helix</keyword>
<dbReference type="Gene3D" id="3.30.40.10">
    <property type="entry name" value="Zinc/RING finger domain, C3HC4 (zinc finger)"/>
    <property type="match status" value="1"/>
</dbReference>
<keyword evidence="7 12" id="KW-0863">Zinc-finger</keyword>
<keyword evidence="8" id="KW-0833">Ubl conjugation pathway</keyword>
<keyword evidence="11 14" id="KW-0472">Membrane</keyword>
<feature type="region of interest" description="Disordered" evidence="13">
    <location>
        <begin position="1"/>
        <end position="73"/>
    </location>
</feature>
<dbReference type="OrthoDB" id="8062037at2759"/>
<dbReference type="PROSITE" id="PS50089">
    <property type="entry name" value="ZF_RING_2"/>
    <property type="match status" value="1"/>
</dbReference>
<dbReference type="GO" id="GO:0008270">
    <property type="term" value="F:zinc ion binding"/>
    <property type="evidence" value="ECO:0007669"/>
    <property type="project" value="UniProtKB-KW"/>
</dbReference>
<evidence type="ECO:0000313" key="17">
    <source>
        <dbReference type="Proteomes" id="UP000247409"/>
    </source>
</evidence>
<dbReference type="PANTHER" id="PTHR45977:SF4">
    <property type="entry name" value="RING-TYPE DOMAIN-CONTAINING PROTEIN"/>
    <property type="match status" value="1"/>
</dbReference>
<dbReference type="Proteomes" id="UP000247409">
    <property type="component" value="Unassembled WGS sequence"/>
</dbReference>
<dbReference type="GO" id="GO:0016020">
    <property type="term" value="C:membrane"/>
    <property type="evidence" value="ECO:0007669"/>
    <property type="project" value="UniProtKB-SubCell"/>
</dbReference>
<evidence type="ECO:0000256" key="4">
    <source>
        <dbReference type="ARBA" id="ARBA00022679"/>
    </source>
</evidence>
<evidence type="ECO:0000313" key="16">
    <source>
        <dbReference type="EMBL" id="PXF48714.1"/>
    </source>
</evidence>
<dbReference type="GO" id="GO:0061630">
    <property type="term" value="F:ubiquitin protein ligase activity"/>
    <property type="evidence" value="ECO:0007669"/>
    <property type="project" value="UniProtKB-EC"/>
</dbReference>
<feature type="compositionally biased region" description="Polar residues" evidence="13">
    <location>
        <begin position="33"/>
        <end position="53"/>
    </location>
</feature>
<name>A0A2V3J2W0_9FLOR</name>
<evidence type="ECO:0000256" key="7">
    <source>
        <dbReference type="ARBA" id="ARBA00022771"/>
    </source>
</evidence>
<dbReference type="STRING" id="448386.A0A2V3J2W0"/>
<dbReference type="AlphaFoldDB" id="A0A2V3J2W0"/>
<evidence type="ECO:0000256" key="14">
    <source>
        <dbReference type="SAM" id="Phobius"/>
    </source>
</evidence>
<accession>A0A2V3J2W0</accession>
<protein>
    <recommendedName>
        <fullName evidence="3">RING-type E3 ubiquitin transferase</fullName>
        <ecNumber evidence="3">2.3.2.27</ecNumber>
    </recommendedName>
</protein>
<evidence type="ECO:0000256" key="9">
    <source>
        <dbReference type="ARBA" id="ARBA00022833"/>
    </source>
</evidence>
<evidence type="ECO:0000259" key="15">
    <source>
        <dbReference type="PROSITE" id="PS50089"/>
    </source>
</evidence>
<dbReference type="GO" id="GO:0016567">
    <property type="term" value="P:protein ubiquitination"/>
    <property type="evidence" value="ECO:0007669"/>
    <property type="project" value="TreeGrafter"/>
</dbReference>
<organism evidence="16 17">
    <name type="scientific">Gracilariopsis chorda</name>
    <dbReference type="NCBI Taxonomy" id="448386"/>
    <lineage>
        <taxon>Eukaryota</taxon>
        <taxon>Rhodophyta</taxon>
        <taxon>Florideophyceae</taxon>
        <taxon>Rhodymeniophycidae</taxon>
        <taxon>Gracilariales</taxon>
        <taxon>Gracilariaceae</taxon>
        <taxon>Gracilariopsis</taxon>
    </lineage>
</organism>
<keyword evidence="5 14" id="KW-0812">Transmembrane</keyword>
<keyword evidence="4" id="KW-0808">Transferase</keyword>
<proteinExistence type="predicted"/>
<dbReference type="EC" id="2.3.2.27" evidence="3"/>
<dbReference type="SMART" id="SM00184">
    <property type="entry name" value="RING"/>
    <property type="match status" value="1"/>
</dbReference>
<dbReference type="InterPro" id="IPR001841">
    <property type="entry name" value="Znf_RING"/>
</dbReference>
<evidence type="ECO:0000256" key="13">
    <source>
        <dbReference type="SAM" id="MobiDB-lite"/>
    </source>
</evidence>
<gene>
    <name evidence="16" type="ORF">BWQ96_01566</name>
</gene>
<dbReference type="PANTHER" id="PTHR45977">
    <property type="entry name" value="TARGET OF ERK KINASE MPK-1"/>
    <property type="match status" value="1"/>
</dbReference>
<reference evidence="16 17" key="1">
    <citation type="journal article" date="2018" name="Mol. Biol. Evol.">
        <title>Analysis of the draft genome of the red seaweed Gracilariopsis chorda provides insights into genome size evolution in Rhodophyta.</title>
        <authorList>
            <person name="Lee J."/>
            <person name="Yang E.C."/>
            <person name="Graf L."/>
            <person name="Yang J.H."/>
            <person name="Qiu H."/>
            <person name="Zel Zion U."/>
            <person name="Chan C.X."/>
            <person name="Stephens T.G."/>
            <person name="Weber A.P.M."/>
            <person name="Boo G.H."/>
            <person name="Boo S.M."/>
            <person name="Kim K.M."/>
            <person name="Shin Y."/>
            <person name="Jung M."/>
            <person name="Lee S.J."/>
            <person name="Yim H.S."/>
            <person name="Lee J.H."/>
            <person name="Bhattacharya D."/>
            <person name="Yoon H.S."/>
        </authorList>
    </citation>
    <scope>NUCLEOTIDE SEQUENCE [LARGE SCALE GENOMIC DNA]</scope>
    <source>
        <strain evidence="16 17">SKKU-2015</strain>
        <tissue evidence="16">Whole body</tissue>
    </source>
</reference>
<dbReference type="GO" id="GO:0006511">
    <property type="term" value="P:ubiquitin-dependent protein catabolic process"/>
    <property type="evidence" value="ECO:0007669"/>
    <property type="project" value="TreeGrafter"/>
</dbReference>
<evidence type="ECO:0000256" key="2">
    <source>
        <dbReference type="ARBA" id="ARBA00004141"/>
    </source>
</evidence>
<evidence type="ECO:0000256" key="5">
    <source>
        <dbReference type="ARBA" id="ARBA00022692"/>
    </source>
</evidence>
<feature type="transmembrane region" description="Helical" evidence="14">
    <location>
        <begin position="80"/>
        <end position="100"/>
    </location>
</feature>
<comment type="catalytic activity">
    <reaction evidence="1">
        <text>S-ubiquitinyl-[E2 ubiquitin-conjugating enzyme]-L-cysteine + [acceptor protein]-L-lysine = [E2 ubiquitin-conjugating enzyme]-L-cysteine + N(6)-ubiquitinyl-[acceptor protein]-L-lysine.</text>
        <dbReference type="EC" id="2.3.2.27"/>
    </reaction>
</comment>
<dbReference type="InterPro" id="IPR013083">
    <property type="entry name" value="Znf_RING/FYVE/PHD"/>
</dbReference>
<dbReference type="SUPFAM" id="SSF57850">
    <property type="entry name" value="RING/U-box"/>
    <property type="match status" value="1"/>
</dbReference>
<dbReference type="Pfam" id="PF13639">
    <property type="entry name" value="zf-RING_2"/>
    <property type="match status" value="1"/>
</dbReference>